<evidence type="ECO:0000256" key="5">
    <source>
        <dbReference type="ARBA" id="ARBA00017206"/>
    </source>
</evidence>
<comment type="subcellular location">
    <subcellularLocation>
        <location evidence="1">Cytoplasm</location>
        <location evidence="1">Cytoskeleton</location>
        <location evidence="1">Cilium basal body</location>
    </subcellularLocation>
    <subcellularLocation>
        <location evidence="2">Nucleus</location>
    </subcellularLocation>
</comment>
<dbReference type="Proteomes" id="UP000035681">
    <property type="component" value="Unplaced"/>
</dbReference>
<dbReference type="PANTHER" id="PTHR13376:SF0">
    <property type="entry name" value="INTRAFLAGELLAR TRANSPORT PROTEIN 46 HOMOLOG"/>
    <property type="match status" value="1"/>
</dbReference>
<evidence type="ECO:0000256" key="14">
    <source>
        <dbReference type="ARBA" id="ARBA00023242"/>
    </source>
</evidence>
<comment type="similarity">
    <text evidence="3">Belongs to the RRM U1 A/B'' family.</text>
</comment>
<dbReference type="GO" id="GO:0008380">
    <property type="term" value="P:RNA splicing"/>
    <property type="evidence" value="ECO:0007669"/>
    <property type="project" value="UniProtKB-KW"/>
</dbReference>
<keyword evidence="16" id="KW-0687">Ribonucleoprotein</keyword>
<dbReference type="AlphaFoldDB" id="A0AAF5DIJ2"/>
<accession>A0AAF5DIJ2</accession>
<feature type="region of interest" description="Disordered" evidence="18">
    <location>
        <begin position="1"/>
        <end position="42"/>
    </location>
</feature>
<evidence type="ECO:0000256" key="3">
    <source>
        <dbReference type="ARBA" id="ARBA00007243"/>
    </source>
</evidence>
<proteinExistence type="inferred from homology"/>
<feature type="region of interest" description="Disordered" evidence="18">
    <location>
        <begin position="156"/>
        <end position="223"/>
    </location>
</feature>
<dbReference type="GO" id="GO:0031514">
    <property type="term" value="C:motile cilium"/>
    <property type="evidence" value="ECO:0007669"/>
    <property type="project" value="TreeGrafter"/>
</dbReference>
<dbReference type="PANTHER" id="PTHR13376">
    <property type="entry name" value="INTRAFLAGELLAR TRANSPORT PROTEIN 46 HOMOLOG"/>
    <property type="match status" value="1"/>
</dbReference>
<organism evidence="20 21">
    <name type="scientific">Strongyloides stercoralis</name>
    <name type="common">Threadworm</name>
    <dbReference type="NCBI Taxonomy" id="6248"/>
    <lineage>
        <taxon>Eukaryota</taxon>
        <taxon>Metazoa</taxon>
        <taxon>Ecdysozoa</taxon>
        <taxon>Nematoda</taxon>
        <taxon>Chromadorea</taxon>
        <taxon>Rhabditida</taxon>
        <taxon>Tylenchina</taxon>
        <taxon>Panagrolaimomorpha</taxon>
        <taxon>Strongyloidoidea</taxon>
        <taxon>Strongyloididae</taxon>
        <taxon>Strongyloides</taxon>
    </lineage>
</organism>
<dbReference type="InterPro" id="IPR003582">
    <property type="entry name" value="ShKT_dom"/>
</dbReference>
<protein>
    <recommendedName>
        <fullName evidence="5">Intraflagellar transport protein 46 homolog</fullName>
    </recommendedName>
</protein>
<dbReference type="CDD" id="cd12247">
    <property type="entry name" value="RRM2_U1A_like"/>
    <property type="match status" value="1"/>
</dbReference>
<dbReference type="GO" id="GO:0060271">
    <property type="term" value="P:cilium assembly"/>
    <property type="evidence" value="ECO:0007669"/>
    <property type="project" value="TreeGrafter"/>
</dbReference>
<feature type="domain" description="RRM" evidence="19">
    <location>
        <begin position="679"/>
        <end position="753"/>
    </location>
</feature>
<feature type="compositionally biased region" description="Acidic residues" evidence="18">
    <location>
        <begin position="253"/>
        <end position="269"/>
    </location>
</feature>
<dbReference type="SMART" id="SM00254">
    <property type="entry name" value="ShKT"/>
    <property type="match status" value="1"/>
</dbReference>
<sequence length="853" mass="97053">MNNNLKEADGDNLSIVSKNSSEKEFNNIDKEIPSLHPDTSYNSEIDYQESLSEFEENERQIKSEIILEESLEKNQFNELKKELTIVQEEDSQDLSNYNQDLPMDESDPYKFDSPNSSKITNIKVDESIQRSINPNTVLEKSNVIDSNEIDEIVQHSYSPDYPTEPPPAYMENDEQGPSNFIKNQLINSHYNTNNEDNNNESLNDYETPNSSKNTGSSNQSSGIQGIASAFNDLSSLAKAFTGPKIESLKEQNFSEEDVDDDDDDDILESPLEENTYFNRKEETQSKELKMTSELSKLFEMIEDYTPINIDPPYRLLPFIPDYAPAVGDVDPFIKIPRPDEIEDNLGLTILDEPAIEQSDPTAIGLVMSKNFKEVTNIDDKDAPVRQISSNANKTAILNQWITNVKEIQTTKQATTVPHIKNLPDIEKLMQEWPENVEKVIRNVRLPTANLNVDLKDFVDICLGIVDIPVIDSRIKSLHIFFTLYAEFKKSQHFKNMSISDGFSQFGDAKTLYHLYKLLNRFSLIGKVYFVNVRIIHKSLSLIMADIAPNHTLYINNLNEKLKKEKLKEALFAIFTQFGDIIDILAFRNIRMKGQAHIIFKDVSSATRALRAMQGFPFFDKPMRIQYARCDSDVIAKAKGTYVKREKKPFIPLPKKRKPQSASGISSDGSAVNNSNVPHKILFCTNLPEETTSDLLASVFSQFSGLKEIRMVPNRTDIAFVEYNTEEEATTAKKALHNFKITATHAMKVEYANKKKSNYNYSKPKIDYGNIKTEMGVHVSGNCQSNGECPMGYACTNQMCVKPIVKGNQRIRNIIPCNDLEKDCFKFKEFCRNSAYNDVLRERCKRTCGYCSSE</sequence>
<keyword evidence="15" id="KW-0966">Cell projection</keyword>
<evidence type="ECO:0000256" key="9">
    <source>
        <dbReference type="ARBA" id="ARBA00022737"/>
    </source>
</evidence>
<evidence type="ECO:0000256" key="16">
    <source>
        <dbReference type="ARBA" id="ARBA00023274"/>
    </source>
</evidence>
<dbReference type="GO" id="GO:0042073">
    <property type="term" value="P:intraciliary transport"/>
    <property type="evidence" value="ECO:0007669"/>
    <property type="project" value="InterPro"/>
</dbReference>
<dbReference type="GO" id="GO:0005815">
    <property type="term" value="C:microtubule organizing center"/>
    <property type="evidence" value="ECO:0007669"/>
    <property type="project" value="TreeGrafter"/>
</dbReference>
<evidence type="ECO:0000256" key="11">
    <source>
        <dbReference type="ARBA" id="ARBA00023069"/>
    </source>
</evidence>
<evidence type="ECO:0000256" key="13">
    <source>
        <dbReference type="ARBA" id="ARBA00023212"/>
    </source>
</evidence>
<keyword evidence="6" id="KW-0963">Cytoplasm</keyword>
<dbReference type="FunFam" id="3.30.70.330:FF:000039">
    <property type="entry name" value="U1 small nuclear ribonucleoprotein A"/>
    <property type="match status" value="1"/>
</dbReference>
<dbReference type="PROSITE" id="PS50102">
    <property type="entry name" value="RRM"/>
    <property type="match status" value="2"/>
</dbReference>
<feature type="compositionally biased region" description="Polar residues" evidence="18">
    <location>
        <begin position="175"/>
        <end position="186"/>
    </location>
</feature>
<keyword evidence="12" id="KW-0508">mRNA splicing</keyword>
<evidence type="ECO:0000313" key="21">
    <source>
        <dbReference type="WBParaSite" id="TCONS_00012002.p1"/>
    </source>
</evidence>
<keyword evidence="8" id="KW-0747">Spliceosome</keyword>
<evidence type="ECO:0000256" key="15">
    <source>
        <dbReference type="ARBA" id="ARBA00023273"/>
    </source>
</evidence>
<evidence type="ECO:0000259" key="19">
    <source>
        <dbReference type="PROSITE" id="PS50102"/>
    </source>
</evidence>
<dbReference type="GO" id="GO:0005681">
    <property type="term" value="C:spliceosomal complex"/>
    <property type="evidence" value="ECO:0007669"/>
    <property type="project" value="UniProtKB-KW"/>
</dbReference>
<dbReference type="Gene3D" id="1.10.10.1870">
    <property type="entry name" value="ShTK domain-like"/>
    <property type="match status" value="1"/>
</dbReference>
<keyword evidence="7" id="KW-0507">mRNA processing</keyword>
<feature type="compositionally biased region" description="Low complexity" evidence="18">
    <location>
        <begin position="187"/>
        <end position="223"/>
    </location>
</feature>
<evidence type="ECO:0000256" key="7">
    <source>
        <dbReference type="ARBA" id="ARBA00022664"/>
    </source>
</evidence>
<dbReference type="FunFam" id="3.30.70.330:FF:000029">
    <property type="entry name" value="U2 small nuclear ribonucleoprotein B"/>
    <property type="match status" value="1"/>
</dbReference>
<keyword evidence="11" id="KW-0969">Cilium</keyword>
<name>A0AAF5DIJ2_STRER</name>
<feature type="compositionally biased region" description="Basic and acidic residues" evidence="18">
    <location>
        <begin position="20"/>
        <end position="33"/>
    </location>
</feature>
<feature type="region of interest" description="Disordered" evidence="18">
    <location>
        <begin position="248"/>
        <end position="269"/>
    </location>
</feature>
<reference evidence="21" key="1">
    <citation type="submission" date="2024-02" db="UniProtKB">
        <authorList>
            <consortium name="WormBaseParasite"/>
        </authorList>
    </citation>
    <scope>IDENTIFICATION</scope>
</reference>
<evidence type="ECO:0000256" key="17">
    <source>
        <dbReference type="PROSITE-ProRule" id="PRU00176"/>
    </source>
</evidence>
<dbReference type="Pfam" id="PF00076">
    <property type="entry name" value="RRM_1"/>
    <property type="match status" value="2"/>
</dbReference>
<evidence type="ECO:0000256" key="10">
    <source>
        <dbReference type="ARBA" id="ARBA00022884"/>
    </source>
</evidence>
<dbReference type="Pfam" id="PF12317">
    <property type="entry name" value="IFT46_B_C"/>
    <property type="match status" value="1"/>
</dbReference>
<dbReference type="GO" id="GO:0003723">
    <property type="term" value="F:RNA binding"/>
    <property type="evidence" value="ECO:0007669"/>
    <property type="project" value="UniProtKB-UniRule"/>
</dbReference>
<dbReference type="InterPro" id="IPR035979">
    <property type="entry name" value="RBD_domain_sf"/>
</dbReference>
<dbReference type="Pfam" id="PF01549">
    <property type="entry name" value="ShK"/>
    <property type="match status" value="1"/>
</dbReference>
<dbReference type="GO" id="GO:0030992">
    <property type="term" value="C:intraciliary transport particle B"/>
    <property type="evidence" value="ECO:0007669"/>
    <property type="project" value="TreeGrafter"/>
</dbReference>
<dbReference type="GO" id="GO:0030532">
    <property type="term" value="C:small nuclear ribonucleoprotein complex"/>
    <property type="evidence" value="ECO:0007669"/>
    <property type="project" value="UniProtKB-ARBA"/>
</dbReference>
<evidence type="ECO:0000256" key="1">
    <source>
        <dbReference type="ARBA" id="ARBA00004120"/>
    </source>
</evidence>
<dbReference type="InterPro" id="IPR012677">
    <property type="entry name" value="Nucleotide-bd_a/b_plait_sf"/>
</dbReference>
<dbReference type="WBParaSite" id="TCONS_00012002.p1">
    <property type="protein sequence ID" value="TCONS_00012002.p1"/>
    <property type="gene ID" value="XLOC_007217"/>
</dbReference>
<evidence type="ECO:0000256" key="18">
    <source>
        <dbReference type="SAM" id="MobiDB-lite"/>
    </source>
</evidence>
<evidence type="ECO:0000256" key="8">
    <source>
        <dbReference type="ARBA" id="ARBA00022728"/>
    </source>
</evidence>
<dbReference type="InterPro" id="IPR022088">
    <property type="entry name" value="Intraflagellar_transp_cmplxB"/>
</dbReference>
<feature type="region of interest" description="Disordered" evidence="18">
    <location>
        <begin position="90"/>
        <end position="117"/>
    </location>
</feature>
<keyword evidence="13" id="KW-0206">Cytoskeleton</keyword>
<keyword evidence="14" id="KW-0539">Nucleus</keyword>
<dbReference type="Gene3D" id="3.30.70.330">
    <property type="match status" value="2"/>
</dbReference>
<keyword evidence="20" id="KW-1185">Reference proteome</keyword>
<evidence type="ECO:0000256" key="12">
    <source>
        <dbReference type="ARBA" id="ARBA00023187"/>
    </source>
</evidence>
<evidence type="ECO:0000256" key="2">
    <source>
        <dbReference type="ARBA" id="ARBA00004123"/>
    </source>
</evidence>
<comment type="similarity">
    <text evidence="4">Belongs to the IFT46 family.</text>
</comment>
<evidence type="ECO:0000313" key="20">
    <source>
        <dbReference type="Proteomes" id="UP000035681"/>
    </source>
</evidence>
<evidence type="ECO:0000256" key="6">
    <source>
        <dbReference type="ARBA" id="ARBA00022490"/>
    </source>
</evidence>
<feature type="domain" description="RRM" evidence="19">
    <location>
        <begin position="550"/>
        <end position="629"/>
    </location>
</feature>
<keyword evidence="10 17" id="KW-0694">RNA-binding</keyword>
<dbReference type="SMART" id="SM00360">
    <property type="entry name" value="RRM"/>
    <property type="match status" value="2"/>
</dbReference>
<evidence type="ECO:0000256" key="4">
    <source>
        <dbReference type="ARBA" id="ARBA00007700"/>
    </source>
</evidence>
<keyword evidence="9" id="KW-0677">Repeat</keyword>
<dbReference type="InterPro" id="IPR000504">
    <property type="entry name" value="RRM_dom"/>
</dbReference>
<dbReference type="GO" id="GO:0006397">
    <property type="term" value="P:mRNA processing"/>
    <property type="evidence" value="ECO:0007669"/>
    <property type="project" value="UniProtKB-KW"/>
</dbReference>
<dbReference type="SUPFAM" id="SSF54928">
    <property type="entry name" value="RNA-binding domain, RBD"/>
    <property type="match status" value="2"/>
</dbReference>